<feature type="domain" description="Peptidase M16 C-terminal" evidence="2">
    <location>
        <begin position="199"/>
        <end position="375"/>
    </location>
</feature>
<sequence length="449" mass="48349">MSGRFVFFCRVALVAAAVCAGVAQAAIPIEQWAHASDARIYLVQSPSIPMVDVQINVDGGSRRDPAGKTGLAGVTAGQFQSGVRAHAGQPARDENALAAAWVDLGAQFSASAGSDRFTVQLRSLTDPAILPRAVALAAQQLAAPAWPERVWQRDRERSVAALREALNRPGTRAQQAFLPAVYGDHPYGRYTTPESLQAISVDDMQAFYRRHMNACRAQVVIVGAVDRAGAQAIADPLLNAIAPHGCATLGEVPEVRPLARAAEQRLPFEAAQAQILIGQPGIARNHPDFFALLVGNHVLGGGGFTSRLTLAVREQRGLTYGVYSNFSPGRHAGAFQIGMTTRPDQADEAVRVVRETLSAYLADGPTEAELQAAKDFLINGFALRIDSNRKLLDNVANIAWNGLPLDYLDTWTEQIRRLTREQVRDAMRRALQADRMVTVVVGAQAPAAR</sequence>
<dbReference type="SUPFAM" id="SSF63411">
    <property type="entry name" value="LuxS/MPP-like metallohydrolase"/>
    <property type="match status" value="2"/>
</dbReference>
<keyword evidence="4" id="KW-1185">Reference proteome</keyword>
<dbReference type="EMBL" id="CP049989">
    <property type="protein sequence ID" value="QIM52710.1"/>
    <property type="molecule type" value="Genomic_DNA"/>
</dbReference>
<dbReference type="InterPro" id="IPR011249">
    <property type="entry name" value="Metalloenz_LuxS/M16"/>
</dbReference>
<evidence type="ECO:0000256" key="1">
    <source>
        <dbReference type="SAM" id="SignalP"/>
    </source>
</evidence>
<evidence type="ECO:0000313" key="3">
    <source>
        <dbReference type="EMBL" id="QIM52710.1"/>
    </source>
</evidence>
<dbReference type="Proteomes" id="UP000503162">
    <property type="component" value="Chromosome"/>
</dbReference>
<dbReference type="InterPro" id="IPR007863">
    <property type="entry name" value="Peptidase_M16_C"/>
</dbReference>
<reference evidence="3 4" key="1">
    <citation type="submission" date="2020-03" db="EMBL/GenBank/DDBJ databases">
        <title>Hydrogenophaga sp. nov. isolated from cyanobacterial mat.</title>
        <authorList>
            <person name="Thorat V."/>
            <person name="Kirdat K."/>
            <person name="Tiwarekar B."/>
            <person name="Costa E.D."/>
            <person name="Yadav A."/>
        </authorList>
    </citation>
    <scope>NUCLEOTIDE SEQUENCE [LARGE SCALE GENOMIC DNA]</scope>
    <source>
        <strain evidence="3 4">BA0156</strain>
    </source>
</reference>
<gene>
    <name evidence="3" type="ORF">G9Q37_11420</name>
</gene>
<dbReference type="AlphaFoldDB" id="A0A6G8IIC7"/>
<dbReference type="Gene3D" id="3.30.830.10">
    <property type="entry name" value="Metalloenzyme, LuxS/M16 peptidase-like"/>
    <property type="match status" value="2"/>
</dbReference>
<keyword evidence="1" id="KW-0732">Signal</keyword>
<accession>A0A6G8IIC7</accession>
<evidence type="ECO:0000259" key="2">
    <source>
        <dbReference type="Pfam" id="PF05193"/>
    </source>
</evidence>
<dbReference type="KEGG" id="hcz:G9Q37_11420"/>
<dbReference type="RefSeq" id="WP_166227312.1">
    <property type="nucleotide sequence ID" value="NZ_CP049989.1"/>
</dbReference>
<name>A0A6G8IIC7_9BURK</name>
<feature type="chain" id="PRO_5026067965" evidence="1">
    <location>
        <begin position="26"/>
        <end position="449"/>
    </location>
</feature>
<protein>
    <submittedName>
        <fullName evidence="3">Insulinase family protein</fullName>
    </submittedName>
</protein>
<proteinExistence type="predicted"/>
<dbReference type="Pfam" id="PF05193">
    <property type="entry name" value="Peptidase_M16_C"/>
    <property type="match status" value="1"/>
</dbReference>
<dbReference type="GO" id="GO:0046872">
    <property type="term" value="F:metal ion binding"/>
    <property type="evidence" value="ECO:0007669"/>
    <property type="project" value="InterPro"/>
</dbReference>
<organism evidence="3 4">
    <name type="scientific">Hydrogenophaga crocea</name>
    <dbReference type="NCBI Taxonomy" id="2716225"/>
    <lineage>
        <taxon>Bacteria</taxon>
        <taxon>Pseudomonadati</taxon>
        <taxon>Pseudomonadota</taxon>
        <taxon>Betaproteobacteria</taxon>
        <taxon>Burkholderiales</taxon>
        <taxon>Comamonadaceae</taxon>
        <taxon>Hydrogenophaga</taxon>
    </lineage>
</organism>
<feature type="signal peptide" evidence="1">
    <location>
        <begin position="1"/>
        <end position="25"/>
    </location>
</feature>
<dbReference type="PANTHER" id="PTHR11851:SF224">
    <property type="entry name" value="PROCESSING PROTEASE"/>
    <property type="match status" value="1"/>
</dbReference>
<dbReference type="PANTHER" id="PTHR11851">
    <property type="entry name" value="METALLOPROTEASE"/>
    <property type="match status" value="1"/>
</dbReference>
<dbReference type="InterPro" id="IPR050361">
    <property type="entry name" value="MPP/UQCRC_Complex"/>
</dbReference>
<evidence type="ECO:0000313" key="4">
    <source>
        <dbReference type="Proteomes" id="UP000503162"/>
    </source>
</evidence>